<evidence type="ECO:0000256" key="21">
    <source>
        <dbReference type="ARBA" id="ARBA00049981"/>
    </source>
</evidence>
<dbReference type="EMBL" id="PJNH01000001">
    <property type="protein sequence ID" value="PKR78384.1"/>
    <property type="molecule type" value="Genomic_DNA"/>
</dbReference>
<keyword evidence="6" id="KW-0540">Nuclease</keyword>
<evidence type="ECO:0000256" key="20">
    <source>
        <dbReference type="ARBA" id="ARBA00034003"/>
    </source>
</evidence>
<dbReference type="GO" id="GO:0046872">
    <property type="term" value="F:metal ion binding"/>
    <property type="evidence" value="ECO:0007669"/>
    <property type="project" value="UniProtKB-KW"/>
</dbReference>
<evidence type="ECO:0000256" key="15">
    <source>
        <dbReference type="ARBA" id="ARBA00023172"/>
    </source>
</evidence>
<accession>A0A2I0QVP5</accession>
<keyword evidence="12" id="KW-0067">ATP-binding</keyword>
<dbReference type="PROSITE" id="PS50160">
    <property type="entry name" value="DNA_LIGASE_A3"/>
    <property type="match status" value="1"/>
</dbReference>
<dbReference type="InterPro" id="IPR014145">
    <property type="entry name" value="LigD_pol_dom"/>
</dbReference>
<comment type="caution">
    <text evidence="24">The sequence shown here is derived from an EMBL/GenBank/DDBJ whole genome shotgun (WGS) entry which is preliminary data.</text>
</comment>
<evidence type="ECO:0000256" key="3">
    <source>
        <dbReference type="ARBA" id="ARBA00022598"/>
    </source>
</evidence>
<dbReference type="InterPro" id="IPR016059">
    <property type="entry name" value="DNA_ligase_ATP-dep_CS"/>
</dbReference>
<keyword evidence="14" id="KW-0238">DNA-binding</keyword>
<evidence type="ECO:0000256" key="16">
    <source>
        <dbReference type="ARBA" id="ARBA00023204"/>
    </source>
</evidence>
<evidence type="ECO:0000256" key="17">
    <source>
        <dbReference type="ARBA" id="ARBA00023211"/>
    </source>
</evidence>
<dbReference type="InterPro" id="IPR014143">
    <property type="entry name" value="NHEJ_ligase_prk"/>
</dbReference>
<dbReference type="PANTHER" id="PTHR42705">
    <property type="entry name" value="BIFUNCTIONAL NON-HOMOLOGOUS END JOINING PROTEIN LIGD"/>
    <property type="match status" value="1"/>
</dbReference>
<evidence type="ECO:0000256" key="14">
    <source>
        <dbReference type="ARBA" id="ARBA00023125"/>
    </source>
</evidence>
<evidence type="ECO:0000256" key="1">
    <source>
        <dbReference type="ARBA" id="ARBA00001936"/>
    </source>
</evidence>
<evidence type="ECO:0000313" key="24">
    <source>
        <dbReference type="EMBL" id="PKR78384.1"/>
    </source>
</evidence>
<dbReference type="GO" id="GO:0006281">
    <property type="term" value="P:DNA repair"/>
    <property type="evidence" value="ECO:0007669"/>
    <property type="project" value="UniProtKB-KW"/>
</dbReference>
<comment type="similarity">
    <text evidence="21">In the C-terminal section; belongs to the ATP-dependent DNA ligase family.</text>
</comment>
<keyword evidence="17" id="KW-0464">Manganese</keyword>
<dbReference type="Gene3D" id="3.30.470.30">
    <property type="entry name" value="DNA ligase/mRNA capping enzyme"/>
    <property type="match status" value="1"/>
</dbReference>
<dbReference type="CDD" id="cd07906">
    <property type="entry name" value="Adenylation_DNA_ligase_LigD_LigC"/>
    <property type="match status" value="1"/>
</dbReference>
<comment type="similarity">
    <text evidence="22">In the N-terminal section; belongs to the LigD polymerase family.</text>
</comment>
<dbReference type="InterPro" id="IPR014146">
    <property type="entry name" value="LigD_ligase_dom"/>
</dbReference>
<dbReference type="GO" id="GO:0006310">
    <property type="term" value="P:DNA recombination"/>
    <property type="evidence" value="ECO:0007669"/>
    <property type="project" value="UniProtKB-KW"/>
</dbReference>
<reference evidence="24 25" key="1">
    <citation type="submission" date="2017-06" db="EMBL/GenBank/DDBJ databases">
        <title>the draft geome sequence of Illustriluteabacillus marina B3227.</title>
        <authorList>
            <person name="He R.-H."/>
            <person name="Du Z.-J."/>
        </authorList>
    </citation>
    <scope>NUCLEOTIDE SEQUENCE [LARGE SCALE GENOMIC DNA]</scope>
    <source>
        <strain evidence="24 25">B3227</strain>
    </source>
</reference>
<dbReference type="InterPro" id="IPR052171">
    <property type="entry name" value="NHEJ_LigD"/>
</dbReference>
<evidence type="ECO:0000256" key="9">
    <source>
        <dbReference type="ARBA" id="ARBA00022763"/>
    </source>
</evidence>
<keyword evidence="3 24" id="KW-0436">Ligase</keyword>
<keyword evidence="4" id="KW-0808">Transferase</keyword>
<evidence type="ECO:0000256" key="6">
    <source>
        <dbReference type="ARBA" id="ARBA00022722"/>
    </source>
</evidence>
<comment type="catalytic activity">
    <reaction evidence="20">
        <text>ATP + (deoxyribonucleotide)n-3'-hydroxyl + 5'-phospho-(deoxyribonucleotide)m = (deoxyribonucleotide)n+m + AMP + diphosphate.</text>
        <dbReference type="EC" id="6.5.1.1"/>
    </reaction>
</comment>
<keyword evidence="16" id="KW-0234">DNA repair</keyword>
<dbReference type="RefSeq" id="WP_101330128.1">
    <property type="nucleotide sequence ID" value="NZ_PJNH01000001.1"/>
</dbReference>
<keyword evidence="11" id="KW-0269">Exonuclease</keyword>
<dbReference type="GO" id="GO:0005524">
    <property type="term" value="F:ATP binding"/>
    <property type="evidence" value="ECO:0007669"/>
    <property type="project" value="UniProtKB-KW"/>
</dbReference>
<keyword evidence="5" id="KW-0548">Nucleotidyltransferase</keyword>
<protein>
    <recommendedName>
        <fullName evidence="2">DNA ligase (ATP)</fullName>
        <ecNumber evidence="2">6.5.1.1</ecNumber>
    </recommendedName>
    <alternativeName>
        <fullName evidence="19">NHEJ DNA polymerase</fullName>
    </alternativeName>
</protein>
<dbReference type="Proteomes" id="UP000243524">
    <property type="component" value="Unassembled WGS sequence"/>
</dbReference>
<dbReference type="GO" id="GO:0004527">
    <property type="term" value="F:exonuclease activity"/>
    <property type="evidence" value="ECO:0007669"/>
    <property type="project" value="UniProtKB-KW"/>
</dbReference>
<dbReference type="PROSITE" id="PS00697">
    <property type="entry name" value="DNA_LIGASE_A1"/>
    <property type="match status" value="1"/>
</dbReference>
<dbReference type="InterPro" id="IPR012310">
    <property type="entry name" value="DNA_ligase_ATP-dep_cent"/>
</dbReference>
<evidence type="ECO:0000256" key="10">
    <source>
        <dbReference type="ARBA" id="ARBA00022801"/>
    </source>
</evidence>
<feature type="domain" description="ATP-dependent DNA ligase family profile" evidence="23">
    <location>
        <begin position="107"/>
        <end position="201"/>
    </location>
</feature>
<name>A0A2I0QVP5_9BACI</name>
<evidence type="ECO:0000256" key="11">
    <source>
        <dbReference type="ARBA" id="ARBA00022839"/>
    </source>
</evidence>
<evidence type="ECO:0000256" key="13">
    <source>
        <dbReference type="ARBA" id="ARBA00022932"/>
    </source>
</evidence>
<dbReference type="SUPFAM" id="SSF56091">
    <property type="entry name" value="DNA ligase/mRNA capping enzyme, catalytic domain"/>
    <property type="match status" value="1"/>
</dbReference>
<keyword evidence="13" id="KW-0239">DNA-directed DNA polymerase</keyword>
<evidence type="ECO:0000256" key="22">
    <source>
        <dbReference type="ARBA" id="ARBA00049990"/>
    </source>
</evidence>
<evidence type="ECO:0000256" key="4">
    <source>
        <dbReference type="ARBA" id="ARBA00022679"/>
    </source>
</evidence>
<keyword evidence="9" id="KW-0227">DNA damage</keyword>
<keyword evidence="25" id="KW-1185">Reference proteome</keyword>
<sequence length="588" mass="68640">MLKPMLPTLYEEAPRGKEWSYEIKYDGFRCGLEWDNQKITLWSRNGKDLTKKFQEVIEWCERSKDHFQEHLPIYLDGELAVQNTSVQSNFEKIQQRGRMKRAETIKLQSQSRPATFFAFDILLLNGKSIRSLTLQQRREKLENLIPIENNENNRIKVVQSTSNLDGLWDEVFLHRGEGIIAKKINSKYEAGKRSHEWRKIKNYKTVQGTITQWNPENDYFSISVTEQNQWINIGKVKNGFSTENKQTLSTFFHKNGEKLPDSSFQVPPSICADIHCLNAKDGELREPNFGQFRFDLVADSCTYENVLQGLAQFSEEIDLSNLEKQFFKYQSKLDFLIYIRLIAPYLLPHLKDRLLTVIRYPDGVENDHFYQKHVPSHAPTFIKGVGKEEEKHLVCQDLKSLIWIANQAAIEYHVPFQKYMHDSPSEMVFDLDPPSINQFPLAVEAAQLIKKMCEHQNYPTFVKTSGRKGLQIHIPLMDPMSYEQTREFMKAVSSVLVENYPESFTVERLKKHRGNRLYIDYVQHAKGKTIIAPYSPRATREGTVATPLFWNEVEEGLDPTQFTIKNIMKRIEEKGCPWGERYFLTKTM</sequence>
<comment type="cofactor">
    <cofactor evidence="1">
        <name>Mn(2+)</name>
        <dbReference type="ChEBI" id="CHEBI:29035"/>
    </cofactor>
</comment>
<keyword evidence="10" id="KW-0378">Hydrolase</keyword>
<dbReference type="PANTHER" id="PTHR42705:SF2">
    <property type="entry name" value="BIFUNCTIONAL NON-HOMOLOGOUS END JOINING PROTEIN LIGD"/>
    <property type="match status" value="1"/>
</dbReference>
<keyword evidence="7" id="KW-0479">Metal-binding</keyword>
<evidence type="ECO:0000256" key="7">
    <source>
        <dbReference type="ARBA" id="ARBA00022723"/>
    </source>
</evidence>
<gene>
    <name evidence="24" type="primary">ligD</name>
    <name evidence="24" type="ORF">CEY16_01100</name>
</gene>
<evidence type="ECO:0000256" key="2">
    <source>
        <dbReference type="ARBA" id="ARBA00012727"/>
    </source>
</evidence>
<dbReference type="PROSITE" id="PS00333">
    <property type="entry name" value="DNA_LIGASE_A2"/>
    <property type="match status" value="1"/>
</dbReference>
<evidence type="ECO:0000256" key="8">
    <source>
        <dbReference type="ARBA" id="ARBA00022741"/>
    </source>
</evidence>
<evidence type="ECO:0000259" key="23">
    <source>
        <dbReference type="PROSITE" id="PS50160"/>
    </source>
</evidence>
<evidence type="ECO:0000313" key="25">
    <source>
        <dbReference type="Proteomes" id="UP000243524"/>
    </source>
</evidence>
<dbReference type="Pfam" id="PF01068">
    <property type="entry name" value="DNA_ligase_A_M"/>
    <property type="match status" value="1"/>
</dbReference>
<keyword evidence="18" id="KW-0511">Multifunctional enzyme</keyword>
<evidence type="ECO:0000256" key="12">
    <source>
        <dbReference type="ARBA" id="ARBA00022840"/>
    </source>
</evidence>
<dbReference type="OrthoDB" id="9802472at2"/>
<keyword evidence="8" id="KW-0547">Nucleotide-binding</keyword>
<proteinExistence type="inferred from homology"/>
<dbReference type="Gene3D" id="3.90.920.10">
    <property type="entry name" value="DNA primase, PRIM domain"/>
    <property type="match status" value="1"/>
</dbReference>
<keyword evidence="15" id="KW-0233">DNA recombination</keyword>
<evidence type="ECO:0000256" key="5">
    <source>
        <dbReference type="ARBA" id="ARBA00022695"/>
    </source>
</evidence>
<evidence type="ECO:0000256" key="19">
    <source>
        <dbReference type="ARBA" id="ARBA00029943"/>
    </source>
</evidence>
<organism evidence="24 25">
    <name type="scientific">Halalkalibacillus sediminis</name>
    <dbReference type="NCBI Taxonomy" id="2018042"/>
    <lineage>
        <taxon>Bacteria</taxon>
        <taxon>Bacillati</taxon>
        <taxon>Bacillota</taxon>
        <taxon>Bacilli</taxon>
        <taxon>Bacillales</taxon>
        <taxon>Bacillaceae</taxon>
        <taxon>Halalkalibacillus</taxon>
    </lineage>
</organism>
<dbReference type="GO" id="GO:0003887">
    <property type="term" value="F:DNA-directed DNA polymerase activity"/>
    <property type="evidence" value="ECO:0007669"/>
    <property type="project" value="UniProtKB-KW"/>
</dbReference>
<dbReference type="NCBIfam" id="TIGR02779">
    <property type="entry name" value="NHEJ_ligase_lig"/>
    <property type="match status" value="1"/>
</dbReference>
<evidence type="ECO:0000256" key="18">
    <source>
        <dbReference type="ARBA" id="ARBA00023268"/>
    </source>
</evidence>
<dbReference type="GO" id="GO:0003910">
    <property type="term" value="F:DNA ligase (ATP) activity"/>
    <property type="evidence" value="ECO:0007669"/>
    <property type="project" value="UniProtKB-EC"/>
</dbReference>
<dbReference type="NCBIfam" id="TIGR02776">
    <property type="entry name" value="NHEJ_ligase_prk"/>
    <property type="match status" value="1"/>
</dbReference>
<dbReference type="NCBIfam" id="TIGR02778">
    <property type="entry name" value="ligD_pol"/>
    <property type="match status" value="1"/>
</dbReference>
<dbReference type="GO" id="GO:0003677">
    <property type="term" value="F:DNA binding"/>
    <property type="evidence" value="ECO:0007669"/>
    <property type="project" value="UniProtKB-KW"/>
</dbReference>
<dbReference type="EC" id="6.5.1.1" evidence="2"/>
<dbReference type="Pfam" id="PF21686">
    <property type="entry name" value="LigD_Prim-Pol"/>
    <property type="match status" value="1"/>
</dbReference>
<dbReference type="AlphaFoldDB" id="A0A2I0QVP5"/>